<geneLocation type="plasmid" evidence="1 2">
    <name>pPP3</name>
</geneLocation>
<evidence type="ECO:0000313" key="1">
    <source>
        <dbReference type="EMBL" id="BDD01562.1"/>
    </source>
</evidence>
<accession>A0ABN6LIZ9</accession>
<evidence type="ECO:0000313" key="2">
    <source>
        <dbReference type="Proteomes" id="UP001354989"/>
    </source>
</evidence>
<dbReference type="RefSeq" id="WP_332920260.1">
    <property type="nucleotide sequence ID" value="NZ_AP025295.1"/>
</dbReference>
<proteinExistence type="predicted"/>
<name>A0ABN6LIZ9_9BACT</name>
<reference evidence="1 2" key="1">
    <citation type="submission" date="2021-12" db="EMBL/GenBank/DDBJ databases">
        <title>Genome sequencing of bacteria with rrn-lacking chromosome and rrn-plasmid.</title>
        <authorList>
            <person name="Anda M."/>
            <person name="Iwasaki W."/>
        </authorList>
    </citation>
    <scope>NUCLEOTIDE SEQUENCE [LARGE SCALE GENOMIC DNA]</scope>
    <source>
        <strain evidence="1 2">NBRC 101262</strain>
        <plasmid evidence="1 2">pPP3</plasmid>
    </source>
</reference>
<protein>
    <submittedName>
        <fullName evidence="1">Uncharacterized protein</fullName>
    </submittedName>
</protein>
<dbReference type="EMBL" id="AP025295">
    <property type="protein sequence ID" value="BDD01562.1"/>
    <property type="molecule type" value="Genomic_DNA"/>
</dbReference>
<keyword evidence="1" id="KW-0614">Plasmid</keyword>
<gene>
    <name evidence="1" type="ORF">PEPS_38420</name>
</gene>
<dbReference type="Proteomes" id="UP001354989">
    <property type="component" value="Plasmid pPP3"/>
</dbReference>
<organism evidence="1 2">
    <name type="scientific">Persicobacter psychrovividus</name>
    <dbReference type="NCBI Taxonomy" id="387638"/>
    <lineage>
        <taxon>Bacteria</taxon>
        <taxon>Pseudomonadati</taxon>
        <taxon>Bacteroidota</taxon>
        <taxon>Cytophagia</taxon>
        <taxon>Cytophagales</taxon>
        <taxon>Persicobacteraceae</taxon>
        <taxon>Persicobacter</taxon>
    </lineage>
</organism>
<sequence>MKKEVTLEGFKAEVKIMPHLGKGNVVDIKLPEAVDVRVLLEHHEAALYFYQQMDCHNSEVITKFQQSGFYTSKGLICFVFNLN</sequence>
<keyword evidence="2" id="KW-1185">Reference proteome</keyword>